<organism evidence="3 4">
    <name type="scientific">Orchesella dallaii</name>
    <dbReference type="NCBI Taxonomy" id="48710"/>
    <lineage>
        <taxon>Eukaryota</taxon>
        <taxon>Metazoa</taxon>
        <taxon>Ecdysozoa</taxon>
        <taxon>Arthropoda</taxon>
        <taxon>Hexapoda</taxon>
        <taxon>Collembola</taxon>
        <taxon>Entomobryomorpha</taxon>
        <taxon>Entomobryoidea</taxon>
        <taxon>Orchesellidae</taxon>
        <taxon>Orchesellinae</taxon>
        <taxon>Orchesella</taxon>
    </lineage>
</organism>
<evidence type="ECO:0000256" key="2">
    <source>
        <dbReference type="SAM" id="Phobius"/>
    </source>
</evidence>
<evidence type="ECO:0000256" key="1">
    <source>
        <dbReference type="SAM" id="MobiDB-lite"/>
    </source>
</evidence>
<comment type="caution">
    <text evidence="3">The sequence shown here is derived from an EMBL/GenBank/DDBJ whole genome shotgun (WGS) entry which is preliminary data.</text>
</comment>
<keyword evidence="4" id="KW-1185">Reference proteome</keyword>
<gene>
    <name evidence="3" type="ORF">ODALV1_LOCUS23228</name>
</gene>
<feature type="compositionally biased region" description="Low complexity" evidence="1">
    <location>
        <begin position="95"/>
        <end position="105"/>
    </location>
</feature>
<name>A0ABP1RKB8_9HEXA</name>
<accession>A0ABP1RKB8</accession>
<keyword evidence="2" id="KW-0472">Membrane</keyword>
<dbReference type="Proteomes" id="UP001642540">
    <property type="component" value="Unassembled WGS sequence"/>
</dbReference>
<proteinExistence type="predicted"/>
<sequence>MNFQLVYSRRARLGVNRLRRGTREKRAMRLSVLFTFLLLTTNALGVQLLLSNFLQNTEESMWNAVHKNGLEFQPKPMKNGARENSVSEEWKYIDSDSSSSESSDNYSDEEGVPYQATDKTLSDPEEPTLPDSITASNKVVSVIKLDDDPPTRFHQLFLGFQYTLATIGVVIGFFLVIVLMSHIFRLVRLSYIQHHAIPRIPVPRVNRLNTLPIPTVRVDSPELGMPNNEDGPVYYIKAESGVGGEQA</sequence>
<reference evidence="3 4" key="1">
    <citation type="submission" date="2024-08" db="EMBL/GenBank/DDBJ databases">
        <authorList>
            <person name="Cucini C."/>
            <person name="Frati F."/>
        </authorList>
    </citation>
    <scope>NUCLEOTIDE SEQUENCE [LARGE SCALE GENOMIC DNA]</scope>
</reference>
<feature type="region of interest" description="Disordered" evidence="1">
    <location>
        <begin position="95"/>
        <end position="132"/>
    </location>
</feature>
<feature type="transmembrane region" description="Helical" evidence="2">
    <location>
        <begin position="162"/>
        <end position="184"/>
    </location>
</feature>
<evidence type="ECO:0000313" key="4">
    <source>
        <dbReference type="Proteomes" id="UP001642540"/>
    </source>
</evidence>
<evidence type="ECO:0000313" key="3">
    <source>
        <dbReference type="EMBL" id="CAL8129495.1"/>
    </source>
</evidence>
<dbReference type="EMBL" id="CAXLJM020000078">
    <property type="protein sequence ID" value="CAL8129495.1"/>
    <property type="molecule type" value="Genomic_DNA"/>
</dbReference>
<keyword evidence="2" id="KW-1133">Transmembrane helix</keyword>
<protein>
    <submittedName>
        <fullName evidence="3">Uncharacterized protein</fullName>
    </submittedName>
</protein>
<keyword evidence="2" id="KW-0812">Transmembrane</keyword>